<evidence type="ECO:0000259" key="3">
    <source>
        <dbReference type="Pfam" id="PF25130"/>
    </source>
</evidence>
<dbReference type="Pfam" id="PF25130">
    <property type="entry name" value="DUF7820"/>
    <property type="match status" value="1"/>
</dbReference>
<evidence type="ECO:0000313" key="5">
    <source>
        <dbReference type="Proteomes" id="UP000002035"/>
    </source>
</evidence>
<protein>
    <recommendedName>
        <fullName evidence="3">DUF7820 domain-containing protein</fullName>
    </recommendedName>
</protein>
<evidence type="ECO:0000256" key="1">
    <source>
        <dbReference type="SAM" id="MobiDB-lite"/>
    </source>
</evidence>
<dbReference type="InterPro" id="IPR056722">
    <property type="entry name" value="DUF7820"/>
</dbReference>
<keyword evidence="2" id="KW-0472">Membrane</keyword>
<feature type="region of interest" description="Disordered" evidence="1">
    <location>
        <begin position="405"/>
        <end position="438"/>
    </location>
</feature>
<evidence type="ECO:0000256" key="2">
    <source>
        <dbReference type="SAM" id="Phobius"/>
    </source>
</evidence>
<dbReference type="RefSeq" id="XP_002850673.1">
    <property type="nucleotide sequence ID" value="XM_002850627.1"/>
</dbReference>
<feature type="compositionally biased region" description="Basic and acidic residues" evidence="1">
    <location>
        <begin position="407"/>
        <end position="422"/>
    </location>
</feature>
<feature type="region of interest" description="Disordered" evidence="1">
    <location>
        <begin position="342"/>
        <end position="367"/>
    </location>
</feature>
<sequence length="757" mass="80971">MNERPVSPCKGVDGGGDHGQSPSNDRTSGGSGQPGQAPRVSQSSPVLNVFSDEFSLERLDGSSGSQRQSINSLSSQSSSSSSGKTGSRDGQVPPMSPFQGLPESLERRASQLLQQQQLQQQTVLPQMPDKIHFPPDVGPVPRTSSPTVSIAQSTASAGHRSVSTVSRFSIPPRALSPYTGQTGPSYPYAMYSQGISMNRASSISSNSTVRPVERNFVAAAPPQHPYALYSQNTVPEHVPDEPLPAAVPLPLPGHPQVYSQPAPAPVADEVGDILGTDGYREQLPPYSRYPDGIPEKSYYAPAAPLGVAPTTNTPSQALETPVSPISEVSSRTLLADNIHTAAASPADSSTAESGNTSQEKINEKERRRNKKVCCGLPLWIIGLIAIGLITGTLIGGVLGGIVGARQGQKDSDKPPPDPDHEPSMTATPTSTSSGTLDAIPFPTVTNIPTFTPIPTGDISISGRTFNSLSQSCVNSTSLKLSWDCIDYGHFKGSIISGPKDSRSIRFVQTPLTGKFIYGDQIPALGNKDYPLEPVYDSKSLDEGPAYFFYTTFDKLVIIPDDQFPSGVAGRSVDESALFQRSTNRSGKVQSLPGDKPWFCWWNTTYIETFIYANKNASEDDMMTSGEEPGGGTYTSEPTVPRESTLVSSSTSPTSTPIATTSGENGDLPQAYARAIKIKELRFSDASPSPPYCQQMQVLDDWSLSMLKNQATIEEKDSESGPDVDDVDINSRMAARTILIGSRGVESDQCYCEWIYGN</sequence>
<name>C5FDB5_ARTOC</name>
<keyword evidence="5" id="KW-1185">Reference proteome</keyword>
<dbReference type="VEuPathDB" id="FungiDB:MCYG_00777"/>
<feature type="compositionally biased region" description="Polar residues" evidence="1">
    <location>
        <begin position="309"/>
        <end position="318"/>
    </location>
</feature>
<feature type="compositionally biased region" description="Low complexity" evidence="1">
    <location>
        <begin position="423"/>
        <end position="435"/>
    </location>
</feature>
<dbReference type="OMA" id="YAMYPQN"/>
<dbReference type="Proteomes" id="UP000002035">
    <property type="component" value="Unassembled WGS sequence"/>
</dbReference>
<dbReference type="EMBL" id="DS995701">
    <property type="protein sequence ID" value="EEQ27889.1"/>
    <property type="molecule type" value="Genomic_DNA"/>
</dbReference>
<organism evidence="4 5">
    <name type="scientific">Arthroderma otae (strain ATCC MYA-4605 / CBS 113480)</name>
    <name type="common">Microsporum canis</name>
    <dbReference type="NCBI Taxonomy" id="554155"/>
    <lineage>
        <taxon>Eukaryota</taxon>
        <taxon>Fungi</taxon>
        <taxon>Dikarya</taxon>
        <taxon>Ascomycota</taxon>
        <taxon>Pezizomycotina</taxon>
        <taxon>Eurotiomycetes</taxon>
        <taxon>Eurotiomycetidae</taxon>
        <taxon>Onygenales</taxon>
        <taxon>Arthrodermataceae</taxon>
        <taxon>Microsporum</taxon>
    </lineage>
</organism>
<dbReference type="HOGENOM" id="CLU_011816_1_0_1"/>
<feature type="compositionally biased region" description="Polar residues" evidence="1">
    <location>
        <begin position="142"/>
        <end position="164"/>
    </location>
</feature>
<reference evidence="5" key="1">
    <citation type="journal article" date="2012" name="MBio">
        <title>Comparative genome analysis of Trichophyton rubrum and related dermatophytes reveals candidate genes involved in infection.</title>
        <authorList>
            <person name="Martinez D.A."/>
            <person name="Oliver B.G."/>
            <person name="Graeser Y."/>
            <person name="Goldberg J.M."/>
            <person name="Li W."/>
            <person name="Martinez-Rossi N.M."/>
            <person name="Monod M."/>
            <person name="Shelest E."/>
            <person name="Barton R.C."/>
            <person name="Birch E."/>
            <person name="Brakhage A.A."/>
            <person name="Chen Z."/>
            <person name="Gurr S.J."/>
            <person name="Heiman D."/>
            <person name="Heitman J."/>
            <person name="Kosti I."/>
            <person name="Rossi A."/>
            <person name="Saif S."/>
            <person name="Samalova M."/>
            <person name="Saunders C.W."/>
            <person name="Shea T."/>
            <person name="Summerbell R.C."/>
            <person name="Xu J."/>
            <person name="Young S."/>
            <person name="Zeng Q."/>
            <person name="Birren B.W."/>
            <person name="Cuomo C.A."/>
            <person name="White T.C."/>
        </authorList>
    </citation>
    <scope>NUCLEOTIDE SEQUENCE [LARGE SCALE GENOMIC DNA]</scope>
    <source>
        <strain evidence="5">ATCC MYA-4605 / CBS 113480</strain>
    </source>
</reference>
<dbReference type="eggNOG" id="ENOG502SJP0">
    <property type="taxonomic scope" value="Eukaryota"/>
</dbReference>
<dbReference type="PANTHER" id="PTHR42078">
    <property type="entry name" value="GLUCAN 1, 4-ALPHA-GLUCOSIDASE"/>
    <property type="match status" value="1"/>
</dbReference>
<dbReference type="AlphaFoldDB" id="C5FDB5"/>
<feature type="transmembrane region" description="Helical" evidence="2">
    <location>
        <begin position="376"/>
        <end position="404"/>
    </location>
</feature>
<feature type="region of interest" description="Disordered" evidence="1">
    <location>
        <begin position="620"/>
        <end position="666"/>
    </location>
</feature>
<feature type="compositionally biased region" description="Low complexity" evidence="1">
    <location>
        <begin position="61"/>
        <end position="85"/>
    </location>
</feature>
<feature type="compositionally biased region" description="Low complexity" evidence="1">
    <location>
        <begin position="342"/>
        <end position="353"/>
    </location>
</feature>
<dbReference type="OrthoDB" id="514070at2759"/>
<accession>C5FDB5</accession>
<proteinExistence type="predicted"/>
<dbReference type="STRING" id="554155.C5FDB5"/>
<gene>
    <name evidence="4" type="ORF">MCYG_00777</name>
</gene>
<feature type="compositionally biased region" description="Low complexity" evidence="1">
    <location>
        <begin position="111"/>
        <end position="121"/>
    </location>
</feature>
<evidence type="ECO:0000313" key="4">
    <source>
        <dbReference type="EMBL" id="EEQ27889.1"/>
    </source>
</evidence>
<dbReference type="PANTHER" id="PTHR42078:SF1">
    <property type="entry name" value="GLUCAN 1, 4-ALPHA-GLUCOSIDASE"/>
    <property type="match status" value="1"/>
</dbReference>
<feature type="domain" description="DUF7820" evidence="3">
    <location>
        <begin position="434"/>
        <end position="754"/>
    </location>
</feature>
<feature type="compositionally biased region" description="Low complexity" evidence="1">
    <location>
        <begin position="643"/>
        <end position="661"/>
    </location>
</feature>
<keyword evidence="2" id="KW-1133">Transmembrane helix</keyword>
<dbReference type="GeneID" id="9226602"/>
<keyword evidence="2" id="KW-0812">Transmembrane</keyword>
<feature type="region of interest" description="Disordered" evidence="1">
    <location>
        <begin position="304"/>
        <end position="324"/>
    </location>
</feature>
<feature type="region of interest" description="Disordered" evidence="1">
    <location>
        <begin position="1"/>
        <end position="164"/>
    </location>
</feature>